<accession>A0A1I7Z0T6</accession>
<proteinExistence type="predicted"/>
<evidence type="ECO:0000256" key="1">
    <source>
        <dbReference type="SAM" id="MobiDB-lite"/>
    </source>
</evidence>
<evidence type="ECO:0000313" key="3">
    <source>
        <dbReference type="WBParaSite" id="L893_g21687.t1"/>
    </source>
</evidence>
<protein>
    <submittedName>
        <fullName evidence="3">DUF1508 domain-containing protein</fullName>
    </submittedName>
</protein>
<dbReference type="AlphaFoldDB" id="A0A1I7Z0T6"/>
<keyword evidence="2" id="KW-1185">Reference proteome</keyword>
<reference evidence="3" key="1">
    <citation type="submission" date="2016-11" db="UniProtKB">
        <authorList>
            <consortium name="WormBaseParasite"/>
        </authorList>
    </citation>
    <scope>IDENTIFICATION</scope>
</reference>
<evidence type="ECO:0000313" key="2">
    <source>
        <dbReference type="Proteomes" id="UP000095287"/>
    </source>
</evidence>
<name>A0A1I7Z0T6_9BILA</name>
<sequence length="108" mass="12518">MSVWSRNHRKATPAQPTSVRRAEHVELAPQTRLYVSSVARSRRQFDGQSTSSWHHKRVYVCPASLRDKTVSLVTFDKALRRTQQLVANLLPNEHLNFQSDDFSWDTPE</sequence>
<dbReference type="Proteomes" id="UP000095287">
    <property type="component" value="Unplaced"/>
</dbReference>
<feature type="compositionally biased region" description="Basic residues" evidence="1">
    <location>
        <begin position="1"/>
        <end position="11"/>
    </location>
</feature>
<feature type="region of interest" description="Disordered" evidence="1">
    <location>
        <begin position="1"/>
        <end position="23"/>
    </location>
</feature>
<organism evidence="2 3">
    <name type="scientific">Steinernema glaseri</name>
    <dbReference type="NCBI Taxonomy" id="37863"/>
    <lineage>
        <taxon>Eukaryota</taxon>
        <taxon>Metazoa</taxon>
        <taxon>Ecdysozoa</taxon>
        <taxon>Nematoda</taxon>
        <taxon>Chromadorea</taxon>
        <taxon>Rhabditida</taxon>
        <taxon>Tylenchina</taxon>
        <taxon>Panagrolaimomorpha</taxon>
        <taxon>Strongyloidoidea</taxon>
        <taxon>Steinernematidae</taxon>
        <taxon>Steinernema</taxon>
    </lineage>
</organism>
<dbReference type="WBParaSite" id="L893_g21687.t1">
    <property type="protein sequence ID" value="L893_g21687.t1"/>
    <property type="gene ID" value="L893_g21687"/>
</dbReference>